<evidence type="ECO:0000313" key="2">
    <source>
        <dbReference type="EMBL" id="ACR36937.1"/>
    </source>
</evidence>
<accession>C4J6Y7</accession>
<organism evidence="2">
    <name type="scientific">Zea mays</name>
    <name type="common">Maize</name>
    <dbReference type="NCBI Taxonomy" id="4577"/>
    <lineage>
        <taxon>Eukaryota</taxon>
        <taxon>Viridiplantae</taxon>
        <taxon>Streptophyta</taxon>
        <taxon>Embryophyta</taxon>
        <taxon>Tracheophyta</taxon>
        <taxon>Spermatophyta</taxon>
        <taxon>Magnoliopsida</taxon>
        <taxon>Liliopsida</taxon>
        <taxon>Poales</taxon>
        <taxon>Poaceae</taxon>
        <taxon>PACMAD clade</taxon>
        <taxon>Panicoideae</taxon>
        <taxon>Andropogonodae</taxon>
        <taxon>Andropogoneae</taxon>
        <taxon>Tripsacinae</taxon>
        <taxon>Zea</taxon>
    </lineage>
</organism>
<reference evidence="2" key="2">
    <citation type="submission" date="2012-06" db="EMBL/GenBank/DDBJ databases">
        <authorList>
            <person name="Yu Y."/>
            <person name="Currie J."/>
            <person name="Lomeli R."/>
            <person name="Angelova A."/>
            <person name="Collura K."/>
            <person name="Wissotski M."/>
            <person name="Campos D."/>
            <person name="Kudrna D."/>
            <person name="Golser W."/>
            <person name="Ashely E."/>
            <person name="Descour A."/>
            <person name="Fernandes J."/>
            <person name="Soderlund C."/>
            <person name="Walbot V."/>
        </authorList>
    </citation>
    <scope>NUCLEOTIDE SEQUENCE</scope>
    <source>
        <strain evidence="2">B73</strain>
    </source>
</reference>
<dbReference type="EMBL" id="BT086584">
    <property type="protein sequence ID" value="ACR36937.1"/>
    <property type="molecule type" value="mRNA"/>
</dbReference>
<sequence length="102" mass="10237">MTATATSSTRPMARAETGSMVKSGFGRPLPLPPPLAWSRRGAGHGENVHGASRASARSSAESGAGAGAGAGGGEGGEKASFIPIQPFDDERWPAGYVARTGQ</sequence>
<reference evidence="2" key="1">
    <citation type="journal article" date="2009" name="PLoS Genet.">
        <title>Sequencing, mapping, and analysis of 27,455 maize full-length cDNAs.</title>
        <authorList>
            <person name="Soderlund C."/>
            <person name="Descour A."/>
            <person name="Kudrna D."/>
            <person name="Bomhoff M."/>
            <person name="Boyd L."/>
            <person name="Currie J."/>
            <person name="Angelova A."/>
            <person name="Collura K."/>
            <person name="Wissotski M."/>
            <person name="Ashley E."/>
            <person name="Morrow D."/>
            <person name="Fernandes J."/>
            <person name="Walbot V."/>
            <person name="Yu Y."/>
        </authorList>
    </citation>
    <scope>NUCLEOTIDE SEQUENCE</scope>
    <source>
        <strain evidence="2">B73</strain>
    </source>
</reference>
<evidence type="ECO:0000256" key="1">
    <source>
        <dbReference type="SAM" id="MobiDB-lite"/>
    </source>
</evidence>
<proteinExistence type="evidence at transcript level"/>
<feature type="compositionally biased region" description="Gly residues" evidence="1">
    <location>
        <begin position="64"/>
        <end position="74"/>
    </location>
</feature>
<feature type="region of interest" description="Disordered" evidence="1">
    <location>
        <begin position="1"/>
        <end position="102"/>
    </location>
</feature>
<protein>
    <submittedName>
        <fullName evidence="2">Uncharacterized protein</fullName>
    </submittedName>
</protein>
<name>C4J6Y7_MAIZE</name>
<feature type="compositionally biased region" description="Low complexity" evidence="1">
    <location>
        <begin position="50"/>
        <end position="63"/>
    </location>
</feature>
<dbReference type="AlphaFoldDB" id="C4J6Y7"/>
<feature type="compositionally biased region" description="Polar residues" evidence="1">
    <location>
        <begin position="1"/>
        <end position="10"/>
    </location>
</feature>